<dbReference type="Proteomes" id="UP000199095">
    <property type="component" value="Unassembled WGS sequence"/>
</dbReference>
<dbReference type="Gene3D" id="4.10.280.10">
    <property type="entry name" value="Helix-loop-helix DNA-binding domain"/>
    <property type="match status" value="1"/>
</dbReference>
<name>A0A1I0ACP8_9BACI</name>
<dbReference type="Pfam" id="PF09388">
    <property type="entry name" value="SpoOE-like"/>
    <property type="match status" value="1"/>
</dbReference>
<dbReference type="InterPro" id="IPR036638">
    <property type="entry name" value="HLH_DNA-bd_sf"/>
</dbReference>
<dbReference type="GO" id="GO:0043937">
    <property type="term" value="P:regulation of sporulation"/>
    <property type="evidence" value="ECO:0007669"/>
    <property type="project" value="InterPro"/>
</dbReference>
<dbReference type="STRING" id="237682.SAMN05421676_102113"/>
<dbReference type="GO" id="GO:0046983">
    <property type="term" value="F:protein dimerization activity"/>
    <property type="evidence" value="ECO:0007669"/>
    <property type="project" value="InterPro"/>
</dbReference>
<organism evidence="1 2">
    <name type="scientific">Salinibacillus kushneri</name>
    <dbReference type="NCBI Taxonomy" id="237682"/>
    <lineage>
        <taxon>Bacteria</taxon>
        <taxon>Bacillati</taxon>
        <taxon>Bacillota</taxon>
        <taxon>Bacilli</taxon>
        <taxon>Bacillales</taxon>
        <taxon>Bacillaceae</taxon>
        <taxon>Salinibacillus</taxon>
    </lineage>
</organism>
<protein>
    <submittedName>
        <fullName evidence="1">Spo0E like sporulation regulatory protein</fullName>
    </submittedName>
</protein>
<reference evidence="2" key="1">
    <citation type="submission" date="2016-10" db="EMBL/GenBank/DDBJ databases">
        <authorList>
            <person name="Varghese N."/>
            <person name="Submissions S."/>
        </authorList>
    </citation>
    <scope>NUCLEOTIDE SEQUENCE [LARGE SCALE GENOMIC DNA]</scope>
    <source>
        <strain evidence="2">CGMCC 1.3566</strain>
    </source>
</reference>
<evidence type="ECO:0000313" key="2">
    <source>
        <dbReference type="Proteomes" id="UP000199095"/>
    </source>
</evidence>
<keyword evidence="2" id="KW-1185">Reference proteome</keyword>
<dbReference type="RefSeq" id="WP_093131841.1">
    <property type="nucleotide sequence ID" value="NZ_FOHJ01000002.1"/>
</dbReference>
<dbReference type="EMBL" id="FOHJ01000002">
    <property type="protein sequence ID" value="SES91986.1"/>
    <property type="molecule type" value="Genomic_DNA"/>
</dbReference>
<dbReference type="InterPro" id="IPR018540">
    <property type="entry name" value="Spo0E-like"/>
</dbReference>
<sequence length="71" mass="8619">MTIHILPDDECVQRNENTMYDQKENQLKKKIYWKRKELIEAGLTKGFQDQETLWLSQELDKLINKYQNMNS</sequence>
<dbReference type="InterPro" id="IPR053028">
    <property type="entry name" value="Spo0E-like_phosphatase"/>
</dbReference>
<gene>
    <name evidence="1" type="ORF">SAMN05421676_102113</name>
</gene>
<accession>A0A1I0ACP8</accession>
<dbReference type="PANTHER" id="PTHR41263">
    <property type="entry name" value="ASPARTYL-PHOSPHATE PHOSPHATASE YISI"/>
    <property type="match status" value="1"/>
</dbReference>
<proteinExistence type="predicted"/>
<dbReference type="SUPFAM" id="SSF140500">
    <property type="entry name" value="BAS1536-like"/>
    <property type="match status" value="1"/>
</dbReference>
<dbReference type="PANTHER" id="PTHR41263:SF1">
    <property type="entry name" value="ASPARTYL-PHOSPHATE PHOSPHATASE YISI"/>
    <property type="match status" value="1"/>
</dbReference>
<dbReference type="InterPro" id="IPR037208">
    <property type="entry name" value="Spo0E-like_sf"/>
</dbReference>
<evidence type="ECO:0000313" key="1">
    <source>
        <dbReference type="EMBL" id="SES91986.1"/>
    </source>
</evidence>
<dbReference type="AlphaFoldDB" id="A0A1I0ACP8"/>